<dbReference type="Pfam" id="PF17989">
    <property type="entry name" value="ALP_N"/>
    <property type="match status" value="1"/>
</dbReference>
<evidence type="ECO:0000259" key="2">
    <source>
        <dbReference type="Pfam" id="PF21522"/>
    </source>
</evidence>
<dbReference type="InterPro" id="IPR043129">
    <property type="entry name" value="ATPase_NBD"/>
</dbReference>
<evidence type="ECO:0000313" key="4">
    <source>
        <dbReference type="Proteomes" id="UP001320843"/>
    </source>
</evidence>
<dbReference type="InterPro" id="IPR049067">
    <property type="entry name" value="MreB-like_C"/>
</dbReference>
<comment type="caution">
    <text evidence="3">The sequence shown here is derived from an EMBL/GenBank/DDBJ whole genome shotgun (WGS) entry which is preliminary data.</text>
</comment>
<organism evidence="3 4">
    <name type="scientific">Xanthomonas sacchari</name>
    <dbReference type="NCBI Taxonomy" id="56458"/>
    <lineage>
        <taxon>Bacteria</taxon>
        <taxon>Pseudomonadati</taxon>
        <taxon>Pseudomonadota</taxon>
        <taxon>Gammaproteobacteria</taxon>
        <taxon>Lysobacterales</taxon>
        <taxon>Lysobacteraceae</taxon>
        <taxon>Xanthomonas</taxon>
    </lineage>
</organism>
<feature type="domain" description="Actin-like protein N-terminal" evidence="1">
    <location>
        <begin position="10"/>
        <end position="163"/>
    </location>
</feature>
<name>A0ABT3DV74_9XANT</name>
<dbReference type="InterPro" id="IPR040607">
    <property type="entry name" value="ALP_N"/>
</dbReference>
<keyword evidence="4" id="KW-1185">Reference proteome</keyword>
<dbReference type="Pfam" id="PF21522">
    <property type="entry name" value="MreB-like_C"/>
    <property type="match status" value="1"/>
</dbReference>
<dbReference type="Proteomes" id="UP001320843">
    <property type="component" value="Unassembled WGS sequence"/>
</dbReference>
<accession>A0ABT3DV74</accession>
<proteinExistence type="predicted"/>
<reference evidence="3 4" key="1">
    <citation type="submission" date="2022-06" db="EMBL/GenBank/DDBJ databases">
        <title>Dynamics of rice microbiomes reveals core vertical transmitted seed endophytes.</title>
        <authorList>
            <person name="Liao K."/>
            <person name="Zhang X."/>
        </authorList>
    </citation>
    <scope>NUCLEOTIDE SEQUENCE [LARGE SCALE GENOMIC DNA]</scope>
    <source>
        <strain evidence="3 4">YT10-10-1</strain>
    </source>
</reference>
<dbReference type="Gene3D" id="3.30.420.40">
    <property type="match status" value="2"/>
</dbReference>
<protein>
    <recommendedName>
        <fullName evidence="5">Actin-like protein N-terminal domain-containing protein</fullName>
    </recommendedName>
</protein>
<feature type="domain" description="Actin homologue MreB-like C-terminal" evidence="2">
    <location>
        <begin position="185"/>
        <end position="304"/>
    </location>
</feature>
<evidence type="ECO:0000259" key="1">
    <source>
        <dbReference type="Pfam" id="PF17989"/>
    </source>
</evidence>
<sequence>MKIFPYTTCGLDVGYGNCKLSAHVAGDSHLRELVMPIGAVPLEQAPKKLSGGHDIRDGVIVSLDGVKWVAGVDPTHLQGFVRPTHENYPATNEYKALMIGALAKAGVQDVDMLYTGVPVSHYYGPGGNALRTQISNTMTGTHWVDASTSIKVKSTMVVPQAAGAFMDILSRSPDMRPSKGSPSLVVDIGYYSVDWVRVIDGLVKDSSSGSSTNATSILLEKAAGLIAQKFKRPISAGRLEDAFRTGNHSVEWGQITLNVMEWLEMAALEITPKVFSGIAAMQRQEIDFPNLVMLTGGGGSLYKKAAEDAFPHSKVVVSREPVMANARGFQGMAAQKQARLHSQLVQAA</sequence>
<dbReference type="EMBL" id="JANFWR010000010">
    <property type="protein sequence ID" value="MCW0399292.1"/>
    <property type="molecule type" value="Genomic_DNA"/>
</dbReference>
<evidence type="ECO:0000313" key="3">
    <source>
        <dbReference type="EMBL" id="MCW0399292.1"/>
    </source>
</evidence>
<evidence type="ECO:0008006" key="5">
    <source>
        <dbReference type="Google" id="ProtNLM"/>
    </source>
</evidence>
<dbReference type="SUPFAM" id="SSF53067">
    <property type="entry name" value="Actin-like ATPase domain"/>
    <property type="match status" value="2"/>
</dbReference>
<dbReference type="RefSeq" id="WP_267122703.1">
    <property type="nucleotide sequence ID" value="NZ_JANFWR010000010.1"/>
</dbReference>
<gene>
    <name evidence="3" type="ORF">NB700_001848</name>
</gene>